<dbReference type="RefSeq" id="XP_041220779.1">
    <property type="nucleotide sequence ID" value="XM_041367923.1"/>
</dbReference>
<comment type="caution">
    <text evidence="1">The sequence shown here is derived from an EMBL/GenBank/DDBJ whole genome shotgun (WGS) entry which is preliminary data.</text>
</comment>
<reference evidence="1" key="1">
    <citation type="journal article" date="2020" name="New Phytol.">
        <title>Comparative genomics reveals dynamic genome evolution in host specialist ectomycorrhizal fungi.</title>
        <authorList>
            <person name="Lofgren L.A."/>
            <person name="Nguyen N.H."/>
            <person name="Vilgalys R."/>
            <person name="Ruytinx J."/>
            <person name="Liao H.L."/>
            <person name="Branco S."/>
            <person name="Kuo A."/>
            <person name="LaButti K."/>
            <person name="Lipzen A."/>
            <person name="Andreopoulos W."/>
            <person name="Pangilinan J."/>
            <person name="Riley R."/>
            <person name="Hundley H."/>
            <person name="Na H."/>
            <person name="Barry K."/>
            <person name="Grigoriev I.V."/>
            <person name="Stajich J.E."/>
            <person name="Kennedy P.G."/>
        </authorList>
    </citation>
    <scope>NUCLEOTIDE SEQUENCE</scope>
    <source>
        <strain evidence="1">FC203</strain>
    </source>
</reference>
<protein>
    <submittedName>
        <fullName evidence="1">Uncharacterized protein</fullName>
    </submittedName>
</protein>
<name>A0AAD4DYY7_9AGAM</name>
<gene>
    <name evidence="1" type="ORF">F5891DRAFT_1194406</name>
</gene>
<accession>A0AAD4DYY7</accession>
<evidence type="ECO:0000313" key="1">
    <source>
        <dbReference type="EMBL" id="KAG1895203.1"/>
    </source>
</evidence>
<proteinExistence type="predicted"/>
<keyword evidence="2" id="KW-1185">Reference proteome</keyword>
<dbReference type="GeneID" id="64662221"/>
<organism evidence="1 2">
    <name type="scientific">Suillus fuscotomentosus</name>
    <dbReference type="NCBI Taxonomy" id="1912939"/>
    <lineage>
        <taxon>Eukaryota</taxon>
        <taxon>Fungi</taxon>
        <taxon>Dikarya</taxon>
        <taxon>Basidiomycota</taxon>
        <taxon>Agaricomycotina</taxon>
        <taxon>Agaricomycetes</taxon>
        <taxon>Agaricomycetidae</taxon>
        <taxon>Boletales</taxon>
        <taxon>Suillineae</taxon>
        <taxon>Suillaceae</taxon>
        <taxon>Suillus</taxon>
    </lineage>
</organism>
<dbReference type="EMBL" id="JABBWK010000069">
    <property type="protein sequence ID" value="KAG1895203.1"/>
    <property type="molecule type" value="Genomic_DNA"/>
</dbReference>
<sequence>MHASPAYPQQILFTASVPENMFTVEEVPIIASIVELPESRNLSDKAEDVDVMPRDTLGMFQNLTAAAAHVMTS</sequence>
<dbReference type="Proteomes" id="UP001195769">
    <property type="component" value="Unassembled WGS sequence"/>
</dbReference>
<dbReference type="AlphaFoldDB" id="A0AAD4DYY7"/>
<evidence type="ECO:0000313" key="2">
    <source>
        <dbReference type="Proteomes" id="UP001195769"/>
    </source>
</evidence>